<dbReference type="AlphaFoldDB" id="A0A5B7E052"/>
<comment type="subcellular location">
    <subcellularLocation>
        <location evidence="1">Endoplasmic reticulum</location>
    </subcellularLocation>
</comment>
<keyword evidence="3" id="KW-0732">Signal</keyword>
<evidence type="ECO:0000313" key="7">
    <source>
        <dbReference type="Proteomes" id="UP000324222"/>
    </source>
</evidence>
<keyword evidence="4" id="KW-0256">Endoplasmic reticulum</keyword>
<dbReference type="InterPro" id="IPR045811">
    <property type="entry name" value="MTP_lip-bd"/>
</dbReference>
<dbReference type="OrthoDB" id="5865932at2759"/>
<dbReference type="PANTHER" id="PTHR13024:SF0">
    <property type="entry name" value="MICROSOMAL TRIACYLGLYCEROL TRANSFER PROTEIN"/>
    <property type="match status" value="1"/>
</dbReference>
<keyword evidence="7" id="KW-1185">Reference proteome</keyword>
<keyword evidence="2" id="KW-0813">Transport</keyword>
<dbReference type="Proteomes" id="UP000324222">
    <property type="component" value="Unassembled WGS sequence"/>
</dbReference>
<feature type="domain" description="MTP large subunit lipid-binding" evidence="5">
    <location>
        <begin position="7"/>
        <end position="108"/>
    </location>
</feature>
<dbReference type="GO" id="GO:0005794">
    <property type="term" value="C:Golgi apparatus"/>
    <property type="evidence" value="ECO:0007669"/>
    <property type="project" value="TreeGrafter"/>
</dbReference>
<dbReference type="PANTHER" id="PTHR13024">
    <property type="entry name" value="MICROSOMAL TRIGLYCERIDE TRANSFER PROTEIN, LARGE SUBUNIT"/>
    <property type="match status" value="1"/>
</dbReference>
<organism evidence="6 7">
    <name type="scientific">Portunus trituberculatus</name>
    <name type="common">Swimming crab</name>
    <name type="synonym">Neptunus trituberculatus</name>
    <dbReference type="NCBI Taxonomy" id="210409"/>
    <lineage>
        <taxon>Eukaryota</taxon>
        <taxon>Metazoa</taxon>
        <taxon>Ecdysozoa</taxon>
        <taxon>Arthropoda</taxon>
        <taxon>Crustacea</taxon>
        <taxon>Multicrustacea</taxon>
        <taxon>Malacostraca</taxon>
        <taxon>Eumalacostraca</taxon>
        <taxon>Eucarida</taxon>
        <taxon>Decapoda</taxon>
        <taxon>Pleocyemata</taxon>
        <taxon>Brachyura</taxon>
        <taxon>Eubrachyura</taxon>
        <taxon>Portunoidea</taxon>
        <taxon>Portunidae</taxon>
        <taxon>Portuninae</taxon>
        <taxon>Portunus</taxon>
    </lineage>
</organism>
<evidence type="ECO:0000256" key="2">
    <source>
        <dbReference type="ARBA" id="ARBA00022448"/>
    </source>
</evidence>
<dbReference type="GO" id="GO:0016323">
    <property type="term" value="C:basolateral plasma membrane"/>
    <property type="evidence" value="ECO:0007669"/>
    <property type="project" value="TreeGrafter"/>
</dbReference>
<dbReference type="GO" id="GO:0042157">
    <property type="term" value="P:lipoprotein metabolic process"/>
    <property type="evidence" value="ECO:0007669"/>
    <property type="project" value="TreeGrafter"/>
</dbReference>
<evidence type="ECO:0000256" key="1">
    <source>
        <dbReference type="ARBA" id="ARBA00004240"/>
    </source>
</evidence>
<comment type="caution">
    <text evidence="6">The sequence shown here is derived from an EMBL/GenBank/DDBJ whole genome shotgun (WGS) entry which is preliminary data.</text>
</comment>
<dbReference type="InterPro" id="IPR039988">
    <property type="entry name" value="MTTP"/>
</dbReference>
<dbReference type="Pfam" id="PF19444">
    <property type="entry name" value="MTP_lip_bd"/>
    <property type="match status" value="1"/>
</dbReference>
<protein>
    <submittedName>
        <fullName evidence="6">Microsomal triglyceride transfer protein large subunit</fullName>
    </submittedName>
</protein>
<dbReference type="GO" id="GO:0005548">
    <property type="term" value="F:phospholipid transporter activity"/>
    <property type="evidence" value="ECO:0007669"/>
    <property type="project" value="InterPro"/>
</dbReference>
<evidence type="ECO:0000256" key="3">
    <source>
        <dbReference type="ARBA" id="ARBA00022729"/>
    </source>
</evidence>
<accession>A0A5B7E052</accession>
<reference evidence="6 7" key="1">
    <citation type="submission" date="2019-05" db="EMBL/GenBank/DDBJ databases">
        <title>Another draft genome of Portunus trituberculatus and its Hox gene families provides insights of decapod evolution.</title>
        <authorList>
            <person name="Jeong J.-H."/>
            <person name="Song I."/>
            <person name="Kim S."/>
            <person name="Choi T."/>
            <person name="Kim D."/>
            <person name="Ryu S."/>
            <person name="Kim W."/>
        </authorList>
    </citation>
    <scope>NUCLEOTIDE SEQUENCE [LARGE SCALE GENOMIC DNA]</scope>
    <source>
        <tissue evidence="6">Muscle</tissue>
    </source>
</reference>
<dbReference type="GO" id="GO:0005783">
    <property type="term" value="C:endoplasmic reticulum"/>
    <property type="evidence" value="ECO:0007669"/>
    <property type="project" value="UniProtKB-SubCell"/>
</dbReference>
<proteinExistence type="predicted"/>
<name>A0A5B7E052_PORTR</name>
<gene>
    <name evidence="6" type="primary">MTTP_2</name>
    <name evidence="6" type="ORF">E2C01_019853</name>
</gene>
<evidence type="ECO:0000313" key="6">
    <source>
        <dbReference type="EMBL" id="MPC26707.1"/>
    </source>
</evidence>
<evidence type="ECO:0000256" key="4">
    <source>
        <dbReference type="ARBA" id="ARBA00022824"/>
    </source>
</evidence>
<dbReference type="EMBL" id="VSRR010001637">
    <property type="protein sequence ID" value="MPC26707.1"/>
    <property type="molecule type" value="Genomic_DNA"/>
</dbReference>
<evidence type="ECO:0000259" key="5">
    <source>
        <dbReference type="Pfam" id="PF19444"/>
    </source>
</evidence>
<dbReference type="GO" id="GO:0008289">
    <property type="term" value="F:lipid binding"/>
    <property type="evidence" value="ECO:0007669"/>
    <property type="project" value="InterPro"/>
</dbReference>
<sequence length="132" mass="14608">MITSTTLHGTLLLQDHLQVVPLQNGLNAELLLNGALSYDLAGQIQVSLWNRNAHSLVEVGAAMVIQGVARVDSSFIQTLIEFNVGTQAQLNFMSDLEFYDDVMMCLKMVSFGISYLILHLLEINHSHHTISV</sequence>